<dbReference type="Proteomes" id="UP000077266">
    <property type="component" value="Unassembled WGS sequence"/>
</dbReference>
<accession>A0A165EB86</accession>
<organism evidence="4 5">
    <name type="scientific">Exidia glandulosa HHB12029</name>
    <dbReference type="NCBI Taxonomy" id="1314781"/>
    <lineage>
        <taxon>Eukaryota</taxon>
        <taxon>Fungi</taxon>
        <taxon>Dikarya</taxon>
        <taxon>Basidiomycota</taxon>
        <taxon>Agaricomycotina</taxon>
        <taxon>Agaricomycetes</taxon>
        <taxon>Auriculariales</taxon>
        <taxon>Exidiaceae</taxon>
        <taxon>Exidia</taxon>
    </lineage>
</organism>
<reference evidence="4 5" key="1">
    <citation type="journal article" date="2016" name="Mol. Biol. Evol.">
        <title>Comparative Genomics of Early-Diverging Mushroom-Forming Fungi Provides Insights into the Origins of Lignocellulose Decay Capabilities.</title>
        <authorList>
            <person name="Nagy L.G."/>
            <person name="Riley R."/>
            <person name="Tritt A."/>
            <person name="Adam C."/>
            <person name="Daum C."/>
            <person name="Floudas D."/>
            <person name="Sun H."/>
            <person name="Yadav J.S."/>
            <person name="Pangilinan J."/>
            <person name="Larsson K.H."/>
            <person name="Matsuura K."/>
            <person name="Barry K."/>
            <person name="Labutti K."/>
            <person name="Kuo R."/>
            <person name="Ohm R.A."/>
            <person name="Bhattacharya S.S."/>
            <person name="Shirouzu T."/>
            <person name="Yoshinaga Y."/>
            <person name="Martin F.M."/>
            <person name="Grigoriev I.V."/>
            <person name="Hibbett D.S."/>
        </authorList>
    </citation>
    <scope>NUCLEOTIDE SEQUENCE [LARGE SCALE GENOMIC DNA]</scope>
    <source>
        <strain evidence="4 5">HHB12029</strain>
    </source>
</reference>
<evidence type="ECO:0000313" key="4">
    <source>
        <dbReference type="EMBL" id="KZV86516.1"/>
    </source>
</evidence>
<evidence type="ECO:0000256" key="1">
    <source>
        <dbReference type="PROSITE-ProRule" id="PRU00047"/>
    </source>
</evidence>
<feature type="compositionally biased region" description="Polar residues" evidence="2">
    <location>
        <begin position="100"/>
        <end position="111"/>
    </location>
</feature>
<keyword evidence="1" id="KW-0863">Zinc-finger</keyword>
<dbReference type="InterPro" id="IPR001878">
    <property type="entry name" value="Znf_CCHC"/>
</dbReference>
<proteinExistence type="predicted"/>
<evidence type="ECO:0000313" key="5">
    <source>
        <dbReference type="Proteomes" id="UP000077266"/>
    </source>
</evidence>
<keyword evidence="1" id="KW-0862">Zinc</keyword>
<feature type="domain" description="CCHC-type" evidence="3">
    <location>
        <begin position="133"/>
        <end position="146"/>
    </location>
</feature>
<dbReference type="AlphaFoldDB" id="A0A165EB86"/>
<protein>
    <recommendedName>
        <fullName evidence="3">CCHC-type domain-containing protein</fullName>
    </recommendedName>
</protein>
<sequence length="158" mass="17840">LKAHFDMPSMFSRIHAREEFYAVEHDISLPIDAYIHAVTEAKARLTALGVTISDDEFKDVLLMRLDPSFHAIRTNIVTQRTEPKLEEAGPQHGLAARGMRNSSRTPSSARATPNPGRVDSRNFTWCDTTTDNCHRCGRSGHIAARCMLDMPQHVRDWI</sequence>
<evidence type="ECO:0000256" key="2">
    <source>
        <dbReference type="SAM" id="MobiDB-lite"/>
    </source>
</evidence>
<feature type="region of interest" description="Disordered" evidence="2">
    <location>
        <begin position="84"/>
        <end position="121"/>
    </location>
</feature>
<keyword evidence="5" id="KW-1185">Reference proteome</keyword>
<dbReference type="EMBL" id="KV426153">
    <property type="protein sequence ID" value="KZV86516.1"/>
    <property type="molecule type" value="Genomic_DNA"/>
</dbReference>
<dbReference type="Pfam" id="PF14223">
    <property type="entry name" value="Retrotran_gag_2"/>
    <property type="match status" value="1"/>
</dbReference>
<name>A0A165EB86_EXIGL</name>
<keyword evidence="1" id="KW-0479">Metal-binding</keyword>
<gene>
    <name evidence="4" type="ORF">EXIGLDRAFT_577386</name>
</gene>
<evidence type="ECO:0000259" key="3">
    <source>
        <dbReference type="PROSITE" id="PS50158"/>
    </source>
</evidence>
<dbReference type="InParanoid" id="A0A165EB86"/>
<dbReference type="PROSITE" id="PS50158">
    <property type="entry name" value="ZF_CCHC"/>
    <property type="match status" value="1"/>
</dbReference>
<dbReference type="GO" id="GO:0008270">
    <property type="term" value="F:zinc ion binding"/>
    <property type="evidence" value="ECO:0007669"/>
    <property type="project" value="UniProtKB-KW"/>
</dbReference>
<feature type="non-terminal residue" evidence="4">
    <location>
        <position position="158"/>
    </location>
</feature>
<dbReference type="OrthoDB" id="3066634at2759"/>
<feature type="non-terminal residue" evidence="4">
    <location>
        <position position="1"/>
    </location>
</feature>
<dbReference type="GO" id="GO:0003676">
    <property type="term" value="F:nucleic acid binding"/>
    <property type="evidence" value="ECO:0007669"/>
    <property type="project" value="InterPro"/>
</dbReference>